<reference evidence="4" key="2">
    <citation type="submission" date="2018-05" db="EMBL/GenBank/DDBJ databases">
        <authorList>
            <person name="Duru I."/>
        </authorList>
    </citation>
    <scope>NUCLEOTIDE SEQUENCE [LARGE SCALE GENOMIC DNA]</scope>
</reference>
<organism evidence="2">
    <name type="scientific">Lactococcus lactis</name>
    <dbReference type="NCBI Taxonomy" id="1358"/>
    <lineage>
        <taxon>Bacteria</taxon>
        <taxon>Bacillati</taxon>
        <taxon>Bacillota</taxon>
        <taxon>Bacilli</taxon>
        <taxon>Lactobacillales</taxon>
        <taxon>Streptococcaceae</taxon>
        <taxon>Lactococcus</taxon>
    </lineage>
</organism>
<dbReference type="AlphaFoldDB" id="A0A2X0R4A9"/>
<evidence type="ECO:0000313" key="3">
    <source>
        <dbReference type="EMBL" id="SPS11146.1"/>
    </source>
</evidence>
<dbReference type="Proteomes" id="UP000279235">
    <property type="component" value="Unassembled WGS sequence"/>
</dbReference>
<dbReference type="EMBL" id="OGTW02000044">
    <property type="protein sequence ID" value="SPS11146.1"/>
    <property type="molecule type" value="Genomic_DNA"/>
</dbReference>
<proteinExistence type="predicted"/>
<name>A0A2X0R4A9_9LACT</name>
<protein>
    <recommendedName>
        <fullName evidence="1">Antitoxin SocA-like Panacea domain-containing protein</fullName>
    </recommendedName>
</protein>
<evidence type="ECO:0000259" key="1">
    <source>
        <dbReference type="Pfam" id="PF13274"/>
    </source>
</evidence>
<evidence type="ECO:0000313" key="2">
    <source>
        <dbReference type="EMBL" id="SPB24929.1"/>
    </source>
</evidence>
<dbReference type="RefSeq" id="WP_127093787.1">
    <property type="nucleotide sequence ID" value="NZ_OGTW02000044.1"/>
</dbReference>
<gene>
    <name evidence="2" type="ORF">AMHIJAGA_01080</name>
</gene>
<reference evidence="2" key="1">
    <citation type="submission" date="2018-01" db="EMBL/GenBank/DDBJ databases">
        <authorList>
            <person name="Gaut B.S."/>
            <person name="Morton B.R."/>
            <person name="Clegg M.T."/>
            <person name="Duvall M.R."/>
        </authorList>
    </citation>
    <scope>NUCLEOTIDE SEQUENCE</scope>
    <source>
        <strain evidence="2">Lactococcus lactis</strain>
    </source>
</reference>
<dbReference type="EMBL" id="OGTW01000044">
    <property type="protein sequence ID" value="SPB24929.1"/>
    <property type="molecule type" value="Genomic_DNA"/>
</dbReference>
<sequence length="162" mass="19104">MSKKYYFENVDELVQHLIFKYKEMSPLKLQKSLYFLFAFYAGNYQISEEQGVAESDYDYPKYLFKADFEAWTYGPVIRHVYDKNKKDEYMAKEFNFEGNENSEISKFIDDVSEMIMAKSDFALVDRSHDDKAWKDAIAIGNSSPMSEEVIANEYKELFKNMG</sequence>
<evidence type="ECO:0000313" key="4">
    <source>
        <dbReference type="Proteomes" id="UP000279235"/>
    </source>
</evidence>
<accession>A0A2X0R4A9</accession>
<dbReference type="Pfam" id="PF13274">
    <property type="entry name" value="SocA_Panacea"/>
    <property type="match status" value="1"/>
</dbReference>
<dbReference type="InterPro" id="IPR025272">
    <property type="entry name" value="SocA_Panacea"/>
</dbReference>
<reference evidence="3" key="3">
    <citation type="submission" date="2018-05" db="EMBL/GenBank/DDBJ databases">
        <authorList>
            <person name="Lanie J.A."/>
            <person name="Ng W.-L."/>
            <person name="Kazmierczak K.M."/>
            <person name="Andrzejewski T.M."/>
            <person name="Davidsen T.M."/>
            <person name="Wayne K.J."/>
            <person name="Tettelin H."/>
            <person name="Glass J.I."/>
            <person name="Rusch D."/>
            <person name="Podicherti R."/>
            <person name="Tsui H.-C.T."/>
            <person name="Winkler M.E."/>
        </authorList>
    </citation>
    <scope>NUCLEOTIDE SEQUENCE</scope>
    <source>
        <strain evidence="3">Lactococcus lactis</strain>
    </source>
</reference>
<feature type="domain" description="Antitoxin SocA-like Panacea" evidence="1">
    <location>
        <begin position="60"/>
        <end position="134"/>
    </location>
</feature>